<name>A0A976N0P8_9VIRU</name>
<reference evidence="7" key="1">
    <citation type="submission" date="2022-02" db="EMBL/GenBank/DDBJ databases">
        <title>Towards deciphering the DNA virus diversity associated with rodent species in the families Cricetidae and Heteromyidae.</title>
        <authorList>
            <person name="Lund M."/>
            <person name="Larsen B.B."/>
            <person name="Gryseels S."/>
            <person name="Kraberger S."/>
            <person name="Rowsey D.M."/>
            <person name="Steger L."/>
            <person name="Yule K.M."/>
            <person name="Upham N.S."/>
            <person name="Worobey M."/>
            <person name="Van Doorslaer K."/>
            <person name="Varsani A."/>
        </authorList>
    </citation>
    <scope>NUCLEOTIDE SEQUENCE</scope>
    <source>
        <strain evidence="7">UA08Rod_6451</strain>
    </source>
</reference>
<evidence type="ECO:0000256" key="1">
    <source>
        <dbReference type="ARBA" id="ARBA00004328"/>
    </source>
</evidence>
<dbReference type="EMBL" id="OM869509">
    <property type="protein sequence ID" value="UPW40862.1"/>
    <property type="molecule type" value="Genomic_DNA"/>
</dbReference>
<evidence type="ECO:0000313" key="7">
    <source>
        <dbReference type="EMBL" id="UPW40862.1"/>
    </source>
</evidence>
<dbReference type="InterPro" id="IPR037002">
    <property type="entry name" value="Microviridae_protein_F_sf"/>
</dbReference>
<dbReference type="GO" id="GO:0039615">
    <property type="term" value="C:T=1 icosahedral viral capsid"/>
    <property type="evidence" value="ECO:0007669"/>
    <property type="project" value="UniProtKB-KW"/>
</dbReference>
<feature type="compositionally biased region" description="Polar residues" evidence="6">
    <location>
        <begin position="238"/>
        <end position="255"/>
    </location>
</feature>
<keyword evidence="4" id="KW-0167">Capsid protein</keyword>
<dbReference type="InterPro" id="IPR003514">
    <property type="entry name" value="Microviridae_protein_F"/>
</dbReference>
<accession>A0A976N0P8</accession>
<evidence type="ECO:0000256" key="2">
    <source>
        <dbReference type="ARBA" id="ARBA00009963"/>
    </source>
</evidence>
<evidence type="ECO:0000256" key="5">
    <source>
        <dbReference type="ARBA" id="ARBA00022844"/>
    </source>
</evidence>
<proteinExistence type="inferred from homology"/>
<comment type="similarity">
    <text evidence="2">Belongs to the microviridae F protein family.</text>
</comment>
<dbReference type="SUPFAM" id="SSF88645">
    <property type="entry name" value="ssDNA viruses"/>
    <property type="match status" value="1"/>
</dbReference>
<evidence type="ECO:0000256" key="4">
    <source>
        <dbReference type="ARBA" id="ARBA00022561"/>
    </source>
</evidence>
<keyword evidence="5" id="KW-0946">Virion</keyword>
<sequence length="543" mass="60521">MSKRHPTLSSNFLFSEVPHISIPRSSFPRTHSNTLTLEPDNIVPIYYEEVYPSDTINLKATAFVRLNSAPVVPIMDNIYLDTYFFYVPYRILWKHWINMNGERERIDVDPTEVYTVPQISSGSSGFAIESIFDYFFMPVGVPNLSVSAFPARAYNKIYNYWFRDENLINPVLDNIEDSGDSVSDYPIRKAAKYHDYFTSALPSPQKGDPLTITLGSGSAPVTGSVSILTNGYPLSVSNSASGGTQSNVRTGSGDSSFRPLGSENGIANSYAYYRGGLSSKFTNGLADLSSVGVISVNALRELFQMQRVKEKDNRGGTRYPEMINTHFGVVSPDARQQRPELLFASKTRLFVNPVVQTSATTSTSAQGNLSAYVVGNDTIKSVQKSFTEHGCVVGLAVIRTDNKYQQGLPRVYSRKTRWDFYLPALAHLGEQAILNKEIYAQGTAADDDVFGYQERWSELRYSQNKICGKMRSGLGSDSLDVWHLGQYFSSLPVLNQNFIESNVPIDRIVSVPSEPSFIMDVSFNENMVRPMPLRSVPGLIDHF</sequence>
<dbReference type="Pfam" id="PF02305">
    <property type="entry name" value="Phage_F"/>
    <property type="match status" value="1"/>
</dbReference>
<keyword evidence="3" id="KW-1140">T=1 icosahedral capsid protein</keyword>
<protein>
    <submittedName>
        <fullName evidence="7">Major capsid protein</fullName>
    </submittedName>
</protein>
<dbReference type="GO" id="GO:0005198">
    <property type="term" value="F:structural molecule activity"/>
    <property type="evidence" value="ECO:0007669"/>
    <property type="project" value="InterPro"/>
</dbReference>
<dbReference type="InterPro" id="IPR016184">
    <property type="entry name" value="Capsid/spike_ssDNA_virus"/>
</dbReference>
<organism evidence="7">
    <name type="scientific">Sigmofec virus UA08Rod_6451</name>
    <dbReference type="NCBI Taxonomy" id="2929230"/>
    <lineage>
        <taxon>Viruses</taxon>
        <taxon>Monodnaviria</taxon>
        <taxon>Sangervirae</taxon>
        <taxon>Phixviricota</taxon>
        <taxon>Malgrandaviricetes</taxon>
        <taxon>Petitvirales</taxon>
        <taxon>Microviridae</taxon>
    </lineage>
</organism>
<feature type="region of interest" description="Disordered" evidence="6">
    <location>
        <begin position="238"/>
        <end position="260"/>
    </location>
</feature>
<comment type="subcellular location">
    <subcellularLocation>
        <location evidence="1">Virion</location>
    </subcellularLocation>
</comment>
<dbReference type="Gene3D" id="2.60.169.10">
    <property type="entry name" value="Microviridae F protein"/>
    <property type="match status" value="2"/>
</dbReference>
<evidence type="ECO:0000256" key="6">
    <source>
        <dbReference type="SAM" id="MobiDB-lite"/>
    </source>
</evidence>
<evidence type="ECO:0000256" key="3">
    <source>
        <dbReference type="ARBA" id="ARBA00022431"/>
    </source>
</evidence>